<evidence type="ECO:0000313" key="1">
    <source>
        <dbReference type="EMBL" id="VTP68955.1"/>
    </source>
</evidence>
<accession>A0A4U9HY91</accession>
<dbReference type="Proteomes" id="UP000310719">
    <property type="component" value="Chromosome"/>
</dbReference>
<dbReference type="EMBL" id="LR590464">
    <property type="protein sequence ID" value="VTP68955.1"/>
    <property type="molecule type" value="Genomic_DNA"/>
</dbReference>
<dbReference type="AlphaFoldDB" id="A0A4U9HY91"/>
<gene>
    <name evidence="1" type="ORF">NCTC13032_03845</name>
</gene>
<name>A0A4U9HY91_9ENTR</name>
<evidence type="ECO:0000313" key="2">
    <source>
        <dbReference type="Proteomes" id="UP000310719"/>
    </source>
</evidence>
<proteinExistence type="predicted"/>
<reference evidence="1 2" key="1">
    <citation type="submission" date="2019-05" db="EMBL/GenBank/DDBJ databases">
        <authorList>
            <consortium name="Pathogen Informatics"/>
        </authorList>
    </citation>
    <scope>NUCLEOTIDE SEQUENCE [LARGE SCALE GENOMIC DNA]</scope>
    <source>
        <strain evidence="1 2">NCTC13032</strain>
    </source>
</reference>
<sequence length="60" mass="6131">MACVTCAVAVAGLMIAGIPASQVGASFSSIPQQGKLKALMCTATPDLEVRDVTRSKAAFF</sequence>
<protein>
    <submittedName>
        <fullName evidence="1">Uncharacterized protein</fullName>
    </submittedName>
</protein>
<organism evidence="1 2">
    <name type="scientific">Leclercia adecarboxylata</name>
    <dbReference type="NCBI Taxonomy" id="83655"/>
    <lineage>
        <taxon>Bacteria</taxon>
        <taxon>Pseudomonadati</taxon>
        <taxon>Pseudomonadota</taxon>
        <taxon>Gammaproteobacteria</taxon>
        <taxon>Enterobacterales</taxon>
        <taxon>Enterobacteriaceae</taxon>
        <taxon>Leclercia</taxon>
    </lineage>
</organism>